<dbReference type="AlphaFoldDB" id="A0AAN6V3E0"/>
<reference evidence="3" key="2">
    <citation type="submission" date="2023-05" db="EMBL/GenBank/DDBJ databases">
        <authorList>
            <consortium name="Lawrence Berkeley National Laboratory"/>
            <person name="Steindorff A."/>
            <person name="Hensen N."/>
            <person name="Bonometti L."/>
            <person name="Westerberg I."/>
            <person name="Brannstrom I.O."/>
            <person name="Guillou S."/>
            <person name="Cros-Aarteil S."/>
            <person name="Calhoun S."/>
            <person name="Haridas S."/>
            <person name="Kuo A."/>
            <person name="Mondo S."/>
            <person name="Pangilinan J."/>
            <person name="Riley R."/>
            <person name="Labutti K."/>
            <person name="Andreopoulos B."/>
            <person name="Lipzen A."/>
            <person name="Chen C."/>
            <person name="Yanf M."/>
            <person name="Daum C."/>
            <person name="Ng V."/>
            <person name="Clum A."/>
            <person name="Ohm R."/>
            <person name="Martin F."/>
            <person name="Silar P."/>
            <person name="Natvig D."/>
            <person name="Lalanne C."/>
            <person name="Gautier V."/>
            <person name="Ament-Velasquez S.L."/>
            <person name="Kruys A."/>
            <person name="Hutchinson M.I."/>
            <person name="Powell A.J."/>
            <person name="Barry K."/>
            <person name="Miller A.N."/>
            <person name="Grigoriev I.V."/>
            <person name="Debuchy R."/>
            <person name="Gladieux P."/>
            <person name="Thoren M.H."/>
            <person name="Johannesson H."/>
        </authorList>
    </citation>
    <scope>NUCLEOTIDE SEQUENCE</scope>
    <source>
        <strain evidence="3">CBS 141.50</strain>
    </source>
</reference>
<gene>
    <name evidence="3" type="ORF">C8A04DRAFT_28207</name>
</gene>
<dbReference type="Pfam" id="PF02213">
    <property type="entry name" value="GYF"/>
    <property type="match status" value="1"/>
</dbReference>
<name>A0AAN6V3E0_9PEZI</name>
<protein>
    <recommendedName>
        <fullName evidence="2">GYF domain-containing protein</fullName>
    </recommendedName>
</protein>
<feature type="compositionally biased region" description="Basic and acidic residues" evidence="1">
    <location>
        <begin position="150"/>
        <end position="171"/>
    </location>
</feature>
<feature type="compositionally biased region" description="Acidic residues" evidence="1">
    <location>
        <begin position="131"/>
        <end position="149"/>
    </location>
</feature>
<evidence type="ECO:0000256" key="1">
    <source>
        <dbReference type="SAM" id="MobiDB-lite"/>
    </source>
</evidence>
<dbReference type="Proteomes" id="UP001302676">
    <property type="component" value="Unassembled WGS sequence"/>
</dbReference>
<sequence>MASRYSAARPKRAGEAFARVHHGEERDEGSPTLKKVKFDVRNPSALAPSARDEDEDNDGALEADVIGASGRATKRGAVNIDGYDSDSDNETFNARAEARGRNGKAAEDVDLAEVMDNYTSKDDSGGKGNVEDDEVDMFGDLDDGDATAADDDRTSGRKDKQVRFLTDKEIQGQENASKSGGTVRIDGYPGNSGREEGEEEEDDEDDDDDDETVALAIAEEGVDAEVGLGGLKKHAPKIDAFNMREEQEEGAFDEAGNYIRKAADEDAAHDRWLEGISKKEMKRAAAAHDKREAELRKQQRENDSVLTGDLFKELIVMLEPGETALDALGRLRRGQTKQSKAKKLPKWKQKRIKVANGGDVQATEAMDVDTNKEPEDPEQVRIREAINAIADAADKLMQRDYPNIYDRERERLIREYRNETGEAWVEPPPPGSDEAGEKGGSKMWEFRWIDGRDGAPKQGPFDGPTMKAWQDAGYFGEGVEFRPAGKEGEWSRVATFG</sequence>
<dbReference type="Gene3D" id="3.30.1490.40">
    <property type="match status" value="1"/>
</dbReference>
<dbReference type="SUPFAM" id="SSF55277">
    <property type="entry name" value="GYF domain"/>
    <property type="match status" value="1"/>
</dbReference>
<dbReference type="GO" id="GO:0005682">
    <property type="term" value="C:U5 snRNP"/>
    <property type="evidence" value="ECO:0007669"/>
    <property type="project" value="InterPro"/>
</dbReference>
<feature type="domain" description="GYF" evidence="2">
    <location>
        <begin position="441"/>
        <end position="497"/>
    </location>
</feature>
<comment type="caution">
    <text evidence="3">The sequence shown here is derived from an EMBL/GenBank/DDBJ whole genome shotgun (WGS) entry which is preliminary data.</text>
</comment>
<keyword evidence="4" id="KW-1185">Reference proteome</keyword>
<feature type="compositionally biased region" description="Acidic residues" evidence="1">
    <location>
        <begin position="52"/>
        <end position="61"/>
    </location>
</feature>
<feature type="region of interest" description="Disordered" evidence="1">
    <location>
        <begin position="331"/>
        <end position="378"/>
    </location>
</feature>
<feature type="compositionally biased region" description="Basic and acidic residues" evidence="1">
    <location>
        <begin position="96"/>
        <end position="107"/>
    </location>
</feature>
<feature type="compositionally biased region" description="Basic and acidic residues" evidence="1">
    <location>
        <begin position="369"/>
        <end position="378"/>
    </location>
</feature>
<proteinExistence type="predicted"/>
<dbReference type="InterPro" id="IPR035445">
    <property type="entry name" value="GYF-like_dom_sf"/>
</dbReference>
<dbReference type="InterPro" id="IPR003169">
    <property type="entry name" value="GYF"/>
</dbReference>
<dbReference type="EMBL" id="MU853580">
    <property type="protein sequence ID" value="KAK4144088.1"/>
    <property type="molecule type" value="Genomic_DNA"/>
</dbReference>
<evidence type="ECO:0000313" key="3">
    <source>
        <dbReference type="EMBL" id="KAK4144088.1"/>
    </source>
</evidence>
<dbReference type="PANTHER" id="PTHR13138:SF3">
    <property type="entry name" value="CD2 ANTIGEN CYTOPLASMIC TAIL-BINDING PROTEIN 2"/>
    <property type="match status" value="1"/>
</dbReference>
<dbReference type="RefSeq" id="XP_062637459.1">
    <property type="nucleotide sequence ID" value="XM_062780561.1"/>
</dbReference>
<dbReference type="GeneID" id="87817174"/>
<dbReference type="InterPro" id="IPR039905">
    <property type="entry name" value="CD2BP2/Lin1"/>
</dbReference>
<dbReference type="PANTHER" id="PTHR13138">
    <property type="entry name" value="PROTEIN LIN1"/>
    <property type="match status" value="1"/>
</dbReference>
<dbReference type="PROSITE" id="PS50829">
    <property type="entry name" value="GYF"/>
    <property type="match status" value="1"/>
</dbReference>
<accession>A0AAN6V3E0</accession>
<feature type="compositionally biased region" description="Acidic residues" evidence="1">
    <location>
        <begin position="196"/>
        <end position="212"/>
    </location>
</feature>
<evidence type="ECO:0000313" key="4">
    <source>
        <dbReference type="Proteomes" id="UP001302676"/>
    </source>
</evidence>
<feature type="region of interest" description="Disordered" evidence="1">
    <location>
        <begin position="1"/>
        <end position="212"/>
    </location>
</feature>
<evidence type="ECO:0000259" key="2">
    <source>
        <dbReference type="PROSITE" id="PS50829"/>
    </source>
</evidence>
<organism evidence="3 4">
    <name type="scientific">Dichotomopilus funicola</name>
    <dbReference type="NCBI Taxonomy" id="1934379"/>
    <lineage>
        <taxon>Eukaryota</taxon>
        <taxon>Fungi</taxon>
        <taxon>Dikarya</taxon>
        <taxon>Ascomycota</taxon>
        <taxon>Pezizomycotina</taxon>
        <taxon>Sordariomycetes</taxon>
        <taxon>Sordariomycetidae</taxon>
        <taxon>Sordariales</taxon>
        <taxon>Chaetomiaceae</taxon>
        <taxon>Dichotomopilus</taxon>
    </lineage>
</organism>
<feature type="compositionally biased region" description="Basic residues" evidence="1">
    <location>
        <begin position="331"/>
        <end position="353"/>
    </location>
</feature>
<reference evidence="3" key="1">
    <citation type="journal article" date="2023" name="Mol. Phylogenet. Evol.">
        <title>Genome-scale phylogeny and comparative genomics of the fungal order Sordariales.</title>
        <authorList>
            <person name="Hensen N."/>
            <person name="Bonometti L."/>
            <person name="Westerberg I."/>
            <person name="Brannstrom I.O."/>
            <person name="Guillou S."/>
            <person name="Cros-Aarteil S."/>
            <person name="Calhoun S."/>
            <person name="Haridas S."/>
            <person name="Kuo A."/>
            <person name="Mondo S."/>
            <person name="Pangilinan J."/>
            <person name="Riley R."/>
            <person name="LaButti K."/>
            <person name="Andreopoulos B."/>
            <person name="Lipzen A."/>
            <person name="Chen C."/>
            <person name="Yan M."/>
            <person name="Daum C."/>
            <person name="Ng V."/>
            <person name="Clum A."/>
            <person name="Steindorff A."/>
            <person name="Ohm R.A."/>
            <person name="Martin F."/>
            <person name="Silar P."/>
            <person name="Natvig D.O."/>
            <person name="Lalanne C."/>
            <person name="Gautier V."/>
            <person name="Ament-Velasquez S.L."/>
            <person name="Kruys A."/>
            <person name="Hutchinson M.I."/>
            <person name="Powell A.J."/>
            <person name="Barry K."/>
            <person name="Miller A.N."/>
            <person name="Grigoriev I.V."/>
            <person name="Debuchy R."/>
            <person name="Gladieux P."/>
            <person name="Hiltunen Thoren M."/>
            <person name="Johannesson H."/>
        </authorList>
    </citation>
    <scope>NUCLEOTIDE SEQUENCE</scope>
    <source>
        <strain evidence="3">CBS 141.50</strain>
    </source>
</reference>
<feature type="region of interest" description="Disordered" evidence="1">
    <location>
        <begin position="421"/>
        <end position="440"/>
    </location>
</feature>